<keyword evidence="1" id="KW-0732">Signal</keyword>
<dbReference type="RefSeq" id="WP_163229426.1">
    <property type="nucleotide sequence ID" value="NZ_BMLD01000019.1"/>
</dbReference>
<feature type="signal peptide" evidence="1">
    <location>
        <begin position="1"/>
        <end position="26"/>
    </location>
</feature>
<evidence type="ECO:0008006" key="4">
    <source>
        <dbReference type="Google" id="ProtNLM"/>
    </source>
</evidence>
<organism evidence="2 3">
    <name type="scientific">Caulobacter rhizosphaerae</name>
    <dbReference type="NCBI Taxonomy" id="2010972"/>
    <lineage>
        <taxon>Bacteria</taxon>
        <taxon>Pseudomonadati</taxon>
        <taxon>Pseudomonadota</taxon>
        <taxon>Alphaproteobacteria</taxon>
        <taxon>Caulobacterales</taxon>
        <taxon>Caulobacteraceae</taxon>
        <taxon>Caulobacter</taxon>
    </lineage>
</organism>
<protein>
    <recommendedName>
        <fullName evidence="4">Secreted protein</fullName>
    </recommendedName>
</protein>
<evidence type="ECO:0000256" key="1">
    <source>
        <dbReference type="SAM" id="SignalP"/>
    </source>
</evidence>
<comment type="caution">
    <text evidence="2">The sequence shown here is derived from an EMBL/GenBank/DDBJ whole genome shotgun (WGS) entry which is preliminary data.</text>
</comment>
<evidence type="ECO:0000313" key="2">
    <source>
        <dbReference type="EMBL" id="MDR6534023.1"/>
    </source>
</evidence>
<accession>A0ABU1N6G1</accession>
<gene>
    <name evidence="2" type="ORF">J2800_004793</name>
</gene>
<keyword evidence="3" id="KW-1185">Reference proteome</keyword>
<evidence type="ECO:0000313" key="3">
    <source>
        <dbReference type="Proteomes" id="UP001262754"/>
    </source>
</evidence>
<proteinExistence type="predicted"/>
<dbReference type="EMBL" id="JAVDRL010000018">
    <property type="protein sequence ID" value="MDR6534023.1"/>
    <property type="molecule type" value="Genomic_DNA"/>
</dbReference>
<sequence length="92" mass="9568">MTIRIKAVLAGAAAAFVTLGAPVAMAEDPLTAYTYTYYADAAKTQVLGQVSDQGCGRVGDFVYVVRANIPSPYYDAEPIYVCTGGGPTLPGD</sequence>
<name>A0ABU1N6G1_9CAUL</name>
<dbReference type="Proteomes" id="UP001262754">
    <property type="component" value="Unassembled WGS sequence"/>
</dbReference>
<feature type="chain" id="PRO_5045920289" description="Secreted protein" evidence="1">
    <location>
        <begin position="27"/>
        <end position="92"/>
    </location>
</feature>
<reference evidence="2 3" key="1">
    <citation type="submission" date="2023-07" db="EMBL/GenBank/DDBJ databases">
        <title>Sorghum-associated microbial communities from plants grown in Nebraska, USA.</title>
        <authorList>
            <person name="Schachtman D."/>
        </authorList>
    </citation>
    <scope>NUCLEOTIDE SEQUENCE [LARGE SCALE GENOMIC DNA]</scope>
    <source>
        <strain evidence="2 3">DS2154</strain>
    </source>
</reference>